<dbReference type="Pfam" id="PF13403">
    <property type="entry name" value="Hint_2"/>
    <property type="match status" value="1"/>
</dbReference>
<protein>
    <recommendedName>
        <fullName evidence="1">Hedgehog/Intein (Hint) domain-containing protein</fullName>
    </recommendedName>
</protein>
<sequence>MGATPRGETALRHLVRLAAGTAVHTLRGTLPVEALREGDRVIARSGAIRLERVWLEAPRDVEVVHVGAGTVAHGRPEGAQRIPADQPLLLRGERADLVYGRSPVTVPARRIVDGRLTRLLRVPDLRLVTLAFAAPAAIFAGDLEPVTCPESASASA</sequence>
<dbReference type="EMBL" id="CP000661">
    <property type="protein sequence ID" value="ABP70245.1"/>
    <property type="molecule type" value="Genomic_DNA"/>
</dbReference>
<dbReference type="AlphaFoldDB" id="A4WS81"/>
<dbReference type="KEGG" id="rsq:Rsph17025_1348"/>
<dbReference type="InterPro" id="IPR028992">
    <property type="entry name" value="Hedgehog/Intein_dom"/>
</dbReference>
<dbReference type="BioCyc" id="RSPH349102:G1G8M-1385-MONOMER"/>
<organism evidence="2">
    <name type="scientific">Cereibacter sphaeroides (strain ATCC 17025 / ATH 2.4.3)</name>
    <name type="common">Rhodobacter sphaeroides</name>
    <dbReference type="NCBI Taxonomy" id="349102"/>
    <lineage>
        <taxon>Bacteria</taxon>
        <taxon>Pseudomonadati</taxon>
        <taxon>Pseudomonadota</taxon>
        <taxon>Alphaproteobacteria</taxon>
        <taxon>Rhodobacterales</taxon>
        <taxon>Paracoccaceae</taxon>
        <taxon>Cereibacter</taxon>
    </lineage>
</organism>
<dbReference type="HOGENOM" id="CLU_117140_0_0_5"/>
<gene>
    <name evidence="2" type="ordered locus">Rsph17025_1348</name>
</gene>
<reference evidence="2" key="1">
    <citation type="submission" date="2007-04" db="EMBL/GenBank/DDBJ databases">
        <title>Complete sequence of chromosome of Rhodobacter sphaeroides ATCC 17025.</title>
        <authorList>
            <consortium name="US DOE Joint Genome Institute"/>
            <person name="Copeland A."/>
            <person name="Lucas S."/>
            <person name="Lapidus A."/>
            <person name="Barry K."/>
            <person name="Detter J.C."/>
            <person name="Glavina del Rio T."/>
            <person name="Hammon N."/>
            <person name="Israni S."/>
            <person name="Dalin E."/>
            <person name="Tice H."/>
            <person name="Pitluck S."/>
            <person name="Chertkov O."/>
            <person name="Brettin T."/>
            <person name="Bruce D."/>
            <person name="Han C."/>
            <person name="Schmutz J."/>
            <person name="Larimer F."/>
            <person name="Land M."/>
            <person name="Hauser L."/>
            <person name="Kyrpides N."/>
            <person name="Kim E."/>
            <person name="Richardson P."/>
            <person name="Mackenzie C."/>
            <person name="Choudhary M."/>
            <person name="Donohue T.J."/>
            <person name="Kaplan S."/>
        </authorList>
    </citation>
    <scope>NUCLEOTIDE SEQUENCE [LARGE SCALE GENOMIC DNA]</scope>
    <source>
        <strain evidence="2">ATCC 17025</strain>
    </source>
</reference>
<feature type="domain" description="Hedgehog/Intein (Hint)" evidence="1">
    <location>
        <begin position="17"/>
        <end position="143"/>
    </location>
</feature>
<dbReference type="eggNOG" id="COG2931">
    <property type="taxonomic scope" value="Bacteria"/>
</dbReference>
<accession>A4WS81</accession>
<proteinExistence type="predicted"/>
<evidence type="ECO:0000313" key="2">
    <source>
        <dbReference type="EMBL" id="ABP70245.1"/>
    </source>
</evidence>
<dbReference type="STRING" id="349102.Rsph17025_1348"/>
<name>A4WS81_CERS5</name>
<evidence type="ECO:0000259" key="1">
    <source>
        <dbReference type="Pfam" id="PF13403"/>
    </source>
</evidence>